<dbReference type="GO" id="GO:1902201">
    <property type="term" value="P:negative regulation of bacterial-type flagellum-dependent cell motility"/>
    <property type="evidence" value="ECO:0007669"/>
    <property type="project" value="TreeGrafter"/>
</dbReference>
<evidence type="ECO:0000313" key="5">
    <source>
        <dbReference type="Proteomes" id="UP000507962"/>
    </source>
</evidence>
<gene>
    <name evidence="4" type="ORF">MSL71_36900</name>
</gene>
<dbReference type="SUPFAM" id="SSF53822">
    <property type="entry name" value="Periplasmic binding protein-like I"/>
    <property type="match status" value="1"/>
</dbReference>
<dbReference type="InterPro" id="IPR000160">
    <property type="entry name" value="GGDEF_dom"/>
</dbReference>
<dbReference type="PROSITE" id="PS50887">
    <property type="entry name" value="GGDEF"/>
    <property type="match status" value="1"/>
</dbReference>
<protein>
    <recommendedName>
        <fullName evidence="1">diguanylate cyclase</fullName>
        <ecNumber evidence="1">2.7.7.65</ecNumber>
    </recommendedName>
</protein>
<evidence type="ECO:0000256" key="2">
    <source>
        <dbReference type="ARBA" id="ARBA00034247"/>
    </source>
</evidence>
<dbReference type="FunFam" id="3.30.70.270:FF:000001">
    <property type="entry name" value="Diguanylate cyclase domain protein"/>
    <property type="match status" value="1"/>
</dbReference>
<reference evidence="4 5" key="1">
    <citation type="submission" date="2019-03" db="EMBL/GenBank/DDBJ databases">
        <authorList>
            <person name="Nijsse B."/>
        </authorList>
    </citation>
    <scope>NUCLEOTIDE SEQUENCE [LARGE SCALE GENOMIC DNA]</scope>
    <source>
        <strain evidence="4">Desulfoluna butyratoxydans MSL71</strain>
    </source>
</reference>
<dbReference type="RefSeq" id="WP_180143261.1">
    <property type="nucleotide sequence ID" value="NZ_CAADHO010000007.1"/>
</dbReference>
<name>A0A4U8YRC9_9BACT</name>
<dbReference type="InterPro" id="IPR043128">
    <property type="entry name" value="Rev_trsase/Diguanyl_cyclase"/>
</dbReference>
<proteinExistence type="predicted"/>
<dbReference type="CDD" id="cd01007">
    <property type="entry name" value="PBP2_BvgS_HisK_like"/>
    <property type="match status" value="1"/>
</dbReference>
<dbReference type="InterPro" id="IPR001638">
    <property type="entry name" value="Solute-binding_3/MltF_N"/>
</dbReference>
<dbReference type="SMART" id="SM00062">
    <property type="entry name" value="PBPb"/>
    <property type="match status" value="1"/>
</dbReference>
<dbReference type="Proteomes" id="UP000507962">
    <property type="component" value="Unassembled WGS sequence"/>
</dbReference>
<dbReference type="SUPFAM" id="SSF55073">
    <property type="entry name" value="Nucleotide cyclase"/>
    <property type="match status" value="1"/>
</dbReference>
<dbReference type="Gene3D" id="3.40.50.2300">
    <property type="match status" value="2"/>
</dbReference>
<dbReference type="Pfam" id="PF00990">
    <property type="entry name" value="GGDEF"/>
    <property type="match status" value="1"/>
</dbReference>
<dbReference type="InterPro" id="IPR028082">
    <property type="entry name" value="Peripla_BP_I"/>
</dbReference>
<dbReference type="GO" id="GO:0005886">
    <property type="term" value="C:plasma membrane"/>
    <property type="evidence" value="ECO:0007669"/>
    <property type="project" value="TreeGrafter"/>
</dbReference>
<accession>A0A4U8YRC9</accession>
<dbReference type="Gene3D" id="3.40.190.10">
    <property type="entry name" value="Periplasmic binding protein-like II"/>
    <property type="match status" value="2"/>
</dbReference>
<evidence type="ECO:0000256" key="1">
    <source>
        <dbReference type="ARBA" id="ARBA00012528"/>
    </source>
</evidence>
<keyword evidence="5" id="KW-1185">Reference proteome</keyword>
<dbReference type="CDD" id="cd01949">
    <property type="entry name" value="GGDEF"/>
    <property type="match status" value="1"/>
</dbReference>
<evidence type="ECO:0000259" key="3">
    <source>
        <dbReference type="PROSITE" id="PS50887"/>
    </source>
</evidence>
<dbReference type="Pfam" id="PF00497">
    <property type="entry name" value="SBP_bac_3"/>
    <property type="match status" value="1"/>
</dbReference>
<dbReference type="EMBL" id="CAADHO010000007">
    <property type="protein sequence ID" value="VFQ46027.1"/>
    <property type="molecule type" value="Genomic_DNA"/>
</dbReference>
<dbReference type="AlphaFoldDB" id="A0A4U8YRC9"/>
<dbReference type="GO" id="GO:0052621">
    <property type="term" value="F:diguanylate cyclase activity"/>
    <property type="evidence" value="ECO:0007669"/>
    <property type="project" value="UniProtKB-EC"/>
</dbReference>
<dbReference type="Gene3D" id="3.30.70.270">
    <property type="match status" value="1"/>
</dbReference>
<dbReference type="PANTHER" id="PTHR45138">
    <property type="entry name" value="REGULATORY COMPONENTS OF SENSORY TRANSDUCTION SYSTEM"/>
    <property type="match status" value="1"/>
</dbReference>
<dbReference type="CDD" id="cd06324">
    <property type="entry name" value="PBP1_ABC_sugar_binding-like"/>
    <property type="match status" value="1"/>
</dbReference>
<dbReference type="InterPro" id="IPR025997">
    <property type="entry name" value="SBP_2_dom"/>
</dbReference>
<dbReference type="GO" id="GO:0043709">
    <property type="term" value="P:cell adhesion involved in single-species biofilm formation"/>
    <property type="evidence" value="ECO:0007669"/>
    <property type="project" value="TreeGrafter"/>
</dbReference>
<feature type="domain" description="GGDEF" evidence="3">
    <location>
        <begin position="692"/>
        <end position="827"/>
    </location>
</feature>
<dbReference type="Pfam" id="PF13407">
    <property type="entry name" value="Peripla_BP_4"/>
    <property type="match status" value="1"/>
</dbReference>
<dbReference type="InterPro" id="IPR029787">
    <property type="entry name" value="Nucleotide_cyclase"/>
</dbReference>
<dbReference type="PANTHER" id="PTHR45138:SF9">
    <property type="entry name" value="DIGUANYLATE CYCLASE DGCM-RELATED"/>
    <property type="match status" value="1"/>
</dbReference>
<dbReference type="NCBIfam" id="TIGR00254">
    <property type="entry name" value="GGDEF"/>
    <property type="match status" value="1"/>
</dbReference>
<dbReference type="EC" id="2.7.7.65" evidence="1"/>
<sequence length="827" mass="91757">MAVCGGVKRVMLVGAFVLAVAVPAGAFQVSLFVPRDDTVFWASLVRLTRAAAHDLALDLEVYSADNRGETMLSQVEAACIKGTDGILFMNYENLGHQILAISQVHAVPAFLFNTGFSDPRMIPRRQYPHWIGSMTPDDTRAGALLAEGLIRAAKRSGRNAVRMLAVEGNPLEKSSSDRVDGMKTVVAGRDDVTLYGIVSAGKGWSRGRARDAVMEELRSHPDINTVWAAGDDMALGARDAVGELGLDKGMVVTGGIDWSLAAVESIRTGGVTLSVGGHVLEGAWSLVLMHDYLNRRDFARESTVFKTRMHAIDSGNVEQVAAFLSDDWDHVDFTCFSKYLNKALLYRFDLPYLLDAFYPKKNTFELTVEERRWLADHPTVRLGIDDNWPPFEFIGPEGRYKGMVADYVRALEDRLGIRCIYTRGMSWTDTLEAMGENRLDMIAAIGAIPRHKGAMRLTSPFLSFPLVVITSEQVDFVEDMAALSGRTVAVVKDYSEHTILSAEYPDIKVLATDSTARALAAVATGRAHAYVGNLAVANYTIKQERFTHLKVSGTVPRTLEISMGVRKDWPLFAGLVSKAIESISQAERDTIYQRWLPLRYEHGFDYGLLWKCLGGAALVLALALYWNRRLAALNRALKKEIAVRVTAEEALRREQSRVKVMAVTDPLTGLYNRRKFAEAFPLEISRLRRSGRYLAFAIMDIDFFKQYNDHYGHQMGDEALNRVGALLLQRCKRGTDYCFRLGGEEFGILFLARDSQRALAFMESTRQAIAAMAIEHAHSRVDDVLTVSLGLVVSDTPTDIDGMYKVADNALYRAKGAGRNRTEMVCC</sequence>
<dbReference type="SMART" id="SM00267">
    <property type="entry name" value="GGDEF"/>
    <property type="match status" value="1"/>
</dbReference>
<comment type="catalytic activity">
    <reaction evidence="2">
        <text>2 GTP = 3',3'-c-di-GMP + 2 diphosphate</text>
        <dbReference type="Rhea" id="RHEA:24898"/>
        <dbReference type="ChEBI" id="CHEBI:33019"/>
        <dbReference type="ChEBI" id="CHEBI:37565"/>
        <dbReference type="ChEBI" id="CHEBI:58805"/>
        <dbReference type="EC" id="2.7.7.65"/>
    </reaction>
</comment>
<dbReference type="SUPFAM" id="SSF53850">
    <property type="entry name" value="Periplasmic binding protein-like II"/>
    <property type="match status" value="1"/>
</dbReference>
<evidence type="ECO:0000313" key="4">
    <source>
        <dbReference type="EMBL" id="VFQ46027.1"/>
    </source>
</evidence>
<dbReference type="InterPro" id="IPR050469">
    <property type="entry name" value="Diguanylate_Cyclase"/>
</dbReference>
<organism evidence="4 5">
    <name type="scientific">Desulfoluna butyratoxydans</name>
    <dbReference type="NCBI Taxonomy" id="231438"/>
    <lineage>
        <taxon>Bacteria</taxon>
        <taxon>Pseudomonadati</taxon>
        <taxon>Thermodesulfobacteriota</taxon>
        <taxon>Desulfobacteria</taxon>
        <taxon>Desulfobacterales</taxon>
        <taxon>Desulfolunaceae</taxon>
        <taxon>Desulfoluna</taxon>
    </lineage>
</organism>